<dbReference type="PATRIC" id="fig|1396.428.peg.4572"/>
<name>A0A0G8F0X9_BACCE</name>
<dbReference type="EMBL" id="LCYI01000022">
    <property type="protein sequence ID" value="KLA29417.1"/>
    <property type="molecule type" value="Genomic_DNA"/>
</dbReference>
<keyword evidence="1" id="KW-0812">Transmembrane</keyword>
<gene>
    <name evidence="2" type="ORF">B4077_3477</name>
</gene>
<evidence type="ECO:0000313" key="3">
    <source>
        <dbReference type="Proteomes" id="UP000035214"/>
    </source>
</evidence>
<organism evidence="2 3">
    <name type="scientific">Bacillus cereus</name>
    <dbReference type="NCBI Taxonomy" id="1396"/>
    <lineage>
        <taxon>Bacteria</taxon>
        <taxon>Bacillati</taxon>
        <taxon>Bacillota</taxon>
        <taxon>Bacilli</taxon>
        <taxon>Bacillales</taxon>
        <taxon>Bacillaceae</taxon>
        <taxon>Bacillus</taxon>
        <taxon>Bacillus cereus group</taxon>
    </lineage>
</organism>
<proteinExistence type="predicted"/>
<sequence length="37" mass="4400">MLYLIGFLVIIVVIIRLNVKYYQLKGNPKDFVMKKND</sequence>
<dbReference type="Proteomes" id="UP000035214">
    <property type="component" value="Unassembled WGS sequence"/>
</dbReference>
<feature type="transmembrane region" description="Helical" evidence="1">
    <location>
        <begin position="6"/>
        <end position="24"/>
    </location>
</feature>
<reference evidence="2 3" key="1">
    <citation type="submission" date="2015-04" db="EMBL/GenBank/DDBJ databases">
        <title>Draft Genome Sequences of Eight Spore-Forming Food Isolates of Bacillus cereus Genome sequencing.</title>
        <authorList>
            <person name="Krawcyk A.O."/>
            <person name="de Jong A."/>
            <person name="Eijlander R.T."/>
            <person name="Berendsen E.M."/>
            <person name="Holsappel S."/>
            <person name="Wells-Bennik M."/>
            <person name="Kuipers O.P."/>
        </authorList>
    </citation>
    <scope>NUCLEOTIDE SEQUENCE [LARGE SCALE GENOMIC DNA]</scope>
    <source>
        <strain evidence="2 3">B4077</strain>
    </source>
</reference>
<evidence type="ECO:0000313" key="2">
    <source>
        <dbReference type="EMBL" id="KLA29417.1"/>
    </source>
</evidence>
<keyword evidence="1" id="KW-1133">Transmembrane helix</keyword>
<keyword evidence="1" id="KW-0472">Membrane</keyword>
<dbReference type="AlphaFoldDB" id="A0A0G8F0X9"/>
<protein>
    <submittedName>
        <fullName evidence="2">Uncharacterized protein</fullName>
    </submittedName>
</protein>
<accession>A0A0G8F0X9</accession>
<comment type="caution">
    <text evidence="2">The sequence shown here is derived from an EMBL/GenBank/DDBJ whole genome shotgun (WGS) entry which is preliminary data.</text>
</comment>
<evidence type="ECO:0000256" key="1">
    <source>
        <dbReference type="SAM" id="Phobius"/>
    </source>
</evidence>